<keyword evidence="2" id="KW-1185">Reference proteome</keyword>
<dbReference type="EMBL" id="CM001196">
    <property type="protein sequence ID" value="EGP90950.1"/>
    <property type="molecule type" value="Genomic_DNA"/>
</dbReference>
<accession>F9WW51</accession>
<reference evidence="1 2" key="1">
    <citation type="journal article" date="2011" name="PLoS Genet.">
        <title>Finished genome of the fungal wheat pathogen Mycosphaerella graminicola reveals dispensome structure, chromosome plasticity, and stealth pathogenesis.</title>
        <authorList>
            <person name="Goodwin S.B."/>
            <person name="Ben M'barek S."/>
            <person name="Dhillon B."/>
            <person name="Wittenberg A.H.J."/>
            <person name="Crane C.F."/>
            <person name="Hane J.K."/>
            <person name="Foster A.J."/>
            <person name="Van der Lee T.A.J."/>
            <person name="Grimwood J."/>
            <person name="Aerts A."/>
            <person name="Antoniw J."/>
            <person name="Bailey A."/>
            <person name="Bluhm B."/>
            <person name="Bowler J."/>
            <person name="Bristow J."/>
            <person name="van der Burgt A."/>
            <person name="Canto-Canche B."/>
            <person name="Churchill A.C.L."/>
            <person name="Conde-Ferraez L."/>
            <person name="Cools H.J."/>
            <person name="Coutinho P.M."/>
            <person name="Csukai M."/>
            <person name="Dehal P."/>
            <person name="De Wit P."/>
            <person name="Donzelli B."/>
            <person name="van de Geest H.C."/>
            <person name="van Ham R.C.H.J."/>
            <person name="Hammond-Kosack K.E."/>
            <person name="Henrissat B."/>
            <person name="Kilian A."/>
            <person name="Kobayashi A.K."/>
            <person name="Koopmann E."/>
            <person name="Kourmpetis Y."/>
            <person name="Kuzniar A."/>
            <person name="Lindquist E."/>
            <person name="Lombard V."/>
            <person name="Maliepaard C."/>
            <person name="Martins N."/>
            <person name="Mehrabi R."/>
            <person name="Nap J.P.H."/>
            <person name="Ponomarenko A."/>
            <person name="Rudd J.J."/>
            <person name="Salamov A."/>
            <person name="Schmutz J."/>
            <person name="Schouten H.J."/>
            <person name="Shapiro H."/>
            <person name="Stergiopoulos I."/>
            <person name="Torriani S.F.F."/>
            <person name="Tu H."/>
            <person name="de Vries R.P."/>
            <person name="Waalwijk C."/>
            <person name="Ware S.B."/>
            <person name="Wiebenga A."/>
            <person name="Zwiers L.-H."/>
            <person name="Oliver R.P."/>
            <person name="Grigoriev I.V."/>
            <person name="Kema G.H.J."/>
        </authorList>
    </citation>
    <scope>NUCLEOTIDE SEQUENCE [LARGE SCALE GENOMIC DNA]</scope>
    <source>
        <strain evidence="2">CBS 115943 / IPO323</strain>
    </source>
</reference>
<protein>
    <submittedName>
        <fullName evidence="1">Uncharacterized protein</fullName>
    </submittedName>
</protein>
<dbReference type="VEuPathDB" id="FungiDB:ZTRI_1.309"/>
<dbReference type="InParanoid" id="F9WW51"/>
<gene>
    <name evidence="1" type="ORF">MYCGRDRAFT_88845</name>
</gene>
<organism evidence="1 2">
    <name type="scientific">Zymoseptoria tritici (strain CBS 115943 / IPO323)</name>
    <name type="common">Speckled leaf blotch fungus</name>
    <name type="synonym">Septoria tritici</name>
    <dbReference type="NCBI Taxonomy" id="336722"/>
    <lineage>
        <taxon>Eukaryota</taxon>
        <taxon>Fungi</taxon>
        <taxon>Dikarya</taxon>
        <taxon>Ascomycota</taxon>
        <taxon>Pezizomycotina</taxon>
        <taxon>Dothideomycetes</taxon>
        <taxon>Dothideomycetidae</taxon>
        <taxon>Mycosphaerellales</taxon>
        <taxon>Mycosphaerellaceae</taxon>
        <taxon>Zymoseptoria</taxon>
    </lineage>
</organism>
<dbReference type="KEGG" id="ztr:MYCGRDRAFT_88845"/>
<dbReference type="RefSeq" id="XP_003855974.1">
    <property type="nucleotide sequence ID" value="XM_003855926.1"/>
</dbReference>
<sequence length="102" mass="11620">MAGQVVSILVLVAQPQPTVSRNLTRFRDFVFDEKWAQHGWYMNAWMDGLMKALLPIHKTLMNNTRLLAFDLRAIVLCPPTCPPMRLRSSAAQHPHRVAKLAL</sequence>
<evidence type="ECO:0000313" key="2">
    <source>
        <dbReference type="Proteomes" id="UP000008062"/>
    </source>
</evidence>
<dbReference type="GeneID" id="13403246"/>
<dbReference type="Proteomes" id="UP000008062">
    <property type="component" value="Chromosome 1"/>
</dbReference>
<evidence type="ECO:0000313" key="1">
    <source>
        <dbReference type="EMBL" id="EGP90950.1"/>
    </source>
</evidence>
<dbReference type="HOGENOM" id="CLU_2279697_0_0_1"/>
<dbReference type="AlphaFoldDB" id="F9WW51"/>
<name>F9WW51_ZYMTI</name>
<proteinExistence type="predicted"/>